<dbReference type="InterPro" id="IPR015424">
    <property type="entry name" value="PyrdxlP-dep_Trfase"/>
</dbReference>
<organism evidence="3 4">
    <name type="scientific">Natronomicrosphaera hydrolytica</name>
    <dbReference type="NCBI Taxonomy" id="3242702"/>
    <lineage>
        <taxon>Bacteria</taxon>
        <taxon>Pseudomonadati</taxon>
        <taxon>Planctomycetota</taxon>
        <taxon>Phycisphaerae</taxon>
        <taxon>Phycisphaerales</taxon>
        <taxon>Phycisphaeraceae</taxon>
        <taxon>Natronomicrosphaera</taxon>
    </lineage>
</organism>
<dbReference type="InterPro" id="IPR015422">
    <property type="entry name" value="PyrdxlP-dep_Trfase_small"/>
</dbReference>
<dbReference type="InterPro" id="IPR015421">
    <property type="entry name" value="PyrdxlP-dep_Trfase_major"/>
</dbReference>
<sequence length="441" mass="48023">MTAHQTTRKSGLAIHGGTPAVTAAESDRRLFHWPIVTDEDVQAVEAVMRSGQMSSTDLTKQFEAEYAAWQGSRHALATCNGTAGLLAAMWACGVGAGDEIICPSITYWASAAPALTLGATVNFAEIDPATLCIDPDDIEHRIGSRTKAIVVVNYAGHPAAYDRILPLARKHGVKVIEDNSHAHGSMYKGRMCGTLGDIAAASMMGGKSFAIGEGGMITTDDPKLYERCVAFGHYERTGVPSNYNPVDQQVHDEALLRFQGLPLSAAKHRMNQMCSAMGRVQLKHYPARIAEIQKAINRFWSLLEGVPGLRPHRIDEPNSTMGGWYFSRGLYVPEELDGLPVERFCEAVRAEGVMSCGPGLNRLLHTHPFFHEADLFGQGQPTAVAFGQRDVRQSADDLSVSAGVGERVLGIPWFKHDEADRIEQYAAAYRKVAEHAGELKR</sequence>
<dbReference type="Proteomes" id="UP001575105">
    <property type="component" value="Unassembled WGS sequence"/>
</dbReference>
<keyword evidence="3" id="KW-0032">Aminotransferase</keyword>
<proteinExistence type="inferred from homology"/>
<dbReference type="Gene3D" id="3.90.1150.10">
    <property type="entry name" value="Aspartate Aminotransferase, domain 1"/>
    <property type="match status" value="1"/>
</dbReference>
<evidence type="ECO:0000256" key="2">
    <source>
        <dbReference type="RuleBase" id="RU004508"/>
    </source>
</evidence>
<evidence type="ECO:0000256" key="1">
    <source>
        <dbReference type="ARBA" id="ARBA00037999"/>
    </source>
</evidence>
<reference evidence="3 4" key="1">
    <citation type="submission" date="2024-08" db="EMBL/GenBank/DDBJ databases">
        <title>Whole-genome sequencing of halo(alkali)philic microorganisms from hypersaline lakes.</title>
        <authorList>
            <person name="Sorokin D.Y."/>
            <person name="Merkel A.Y."/>
            <person name="Messina E."/>
            <person name="Yakimov M."/>
        </authorList>
    </citation>
    <scope>NUCLEOTIDE SEQUENCE [LARGE SCALE GENOMIC DNA]</scope>
    <source>
        <strain evidence="3 4">AB-hyl4</strain>
    </source>
</reference>
<dbReference type="InterPro" id="IPR000653">
    <property type="entry name" value="DegT/StrS_aminotransferase"/>
</dbReference>
<accession>A0ABV4UAE9</accession>
<dbReference type="PANTHER" id="PTHR30244:SF34">
    <property type="entry name" value="DTDP-4-AMINO-4,6-DIDEOXYGALACTOSE TRANSAMINASE"/>
    <property type="match status" value="1"/>
</dbReference>
<dbReference type="GO" id="GO:0008483">
    <property type="term" value="F:transaminase activity"/>
    <property type="evidence" value="ECO:0007669"/>
    <property type="project" value="UniProtKB-KW"/>
</dbReference>
<keyword evidence="4" id="KW-1185">Reference proteome</keyword>
<dbReference type="Gene3D" id="3.40.640.10">
    <property type="entry name" value="Type I PLP-dependent aspartate aminotransferase-like (Major domain)"/>
    <property type="match status" value="1"/>
</dbReference>
<dbReference type="CDD" id="cd00616">
    <property type="entry name" value="AHBA_syn"/>
    <property type="match status" value="1"/>
</dbReference>
<gene>
    <name evidence="3" type="ORF">ACERK3_14665</name>
</gene>
<dbReference type="RefSeq" id="WP_425346448.1">
    <property type="nucleotide sequence ID" value="NZ_JBGUBD010000009.1"/>
</dbReference>
<dbReference type="EMBL" id="JBGUBD010000009">
    <property type="protein sequence ID" value="MFA9479529.1"/>
    <property type="molecule type" value="Genomic_DNA"/>
</dbReference>
<name>A0ABV4UAE9_9BACT</name>
<comment type="caution">
    <text evidence="3">The sequence shown here is derived from an EMBL/GenBank/DDBJ whole genome shotgun (WGS) entry which is preliminary data.</text>
</comment>
<keyword evidence="3" id="KW-0808">Transferase</keyword>
<dbReference type="Pfam" id="PF01041">
    <property type="entry name" value="DegT_DnrJ_EryC1"/>
    <property type="match status" value="1"/>
</dbReference>
<keyword evidence="2" id="KW-0663">Pyridoxal phosphate</keyword>
<comment type="similarity">
    <text evidence="1 2">Belongs to the DegT/DnrJ/EryC1 family.</text>
</comment>
<dbReference type="SUPFAM" id="SSF53383">
    <property type="entry name" value="PLP-dependent transferases"/>
    <property type="match status" value="1"/>
</dbReference>
<evidence type="ECO:0000313" key="3">
    <source>
        <dbReference type="EMBL" id="MFA9479529.1"/>
    </source>
</evidence>
<evidence type="ECO:0000313" key="4">
    <source>
        <dbReference type="Proteomes" id="UP001575105"/>
    </source>
</evidence>
<protein>
    <submittedName>
        <fullName evidence="3">DegT/DnrJ/EryC1/StrS family aminotransferase</fullName>
    </submittedName>
</protein>
<dbReference type="PIRSF" id="PIRSF000390">
    <property type="entry name" value="PLP_StrS"/>
    <property type="match status" value="1"/>
</dbReference>
<dbReference type="PANTHER" id="PTHR30244">
    <property type="entry name" value="TRANSAMINASE"/>
    <property type="match status" value="1"/>
</dbReference>